<proteinExistence type="predicted"/>
<evidence type="ECO:0000313" key="1">
    <source>
        <dbReference type="EMBL" id="MBU5484751.1"/>
    </source>
</evidence>
<dbReference type="NCBIfam" id="NF011972">
    <property type="entry name" value="PRK15443.1-3"/>
    <property type="match status" value="1"/>
</dbReference>
<name>A0ABS6EJ97_9CLOT</name>
<dbReference type="PIRSF" id="PIRSF018505">
    <property type="entry name" value="Prpndl_dhdrts_sm"/>
    <property type="match status" value="1"/>
</dbReference>
<sequence length="174" mass="20036">MDNALIEQIINEVLKNLNSSEDKEFKEVSHSKSLENLKDKLRKEDYPLIKNRKELLNTKTGKGIDEININNVINGNITPEDIKITGEVLLYQAQIAESVGRYQFARNLKRAAELTAVPDERVLEIYNALRPYRSTKEELLNIALELEREYDAKLNAALVRHAAEVYDKRGRLKE</sequence>
<organism evidence="1 2">
    <name type="scientific">Clostridium mobile</name>
    <dbReference type="NCBI Taxonomy" id="2841512"/>
    <lineage>
        <taxon>Bacteria</taxon>
        <taxon>Bacillati</taxon>
        <taxon>Bacillota</taxon>
        <taxon>Clostridia</taxon>
        <taxon>Eubacteriales</taxon>
        <taxon>Clostridiaceae</taxon>
        <taxon>Clostridium</taxon>
    </lineage>
</organism>
<comment type="caution">
    <text evidence="1">The sequence shown here is derived from an EMBL/GenBank/DDBJ whole genome shotgun (WGS) entry which is preliminary data.</text>
</comment>
<dbReference type="Pfam" id="PF02287">
    <property type="entry name" value="Dehydratase_SU"/>
    <property type="match status" value="1"/>
</dbReference>
<dbReference type="Proteomes" id="UP000726170">
    <property type="component" value="Unassembled WGS sequence"/>
</dbReference>
<gene>
    <name evidence="1" type="ORF">KQI86_10435</name>
</gene>
<keyword evidence="2" id="KW-1185">Reference proteome</keyword>
<dbReference type="InterPro" id="IPR003207">
    <property type="entry name" value="Ppandiol/glycerol_DeHydtase_su"/>
</dbReference>
<protein>
    <submittedName>
        <fullName evidence="1">Diol dehydratase small subunit</fullName>
    </submittedName>
</protein>
<evidence type="ECO:0000313" key="2">
    <source>
        <dbReference type="Proteomes" id="UP000726170"/>
    </source>
</evidence>
<accession>A0ABS6EJ97</accession>
<dbReference type="EMBL" id="JAHLQF010000002">
    <property type="protein sequence ID" value="MBU5484751.1"/>
    <property type="molecule type" value="Genomic_DNA"/>
</dbReference>
<dbReference type="RefSeq" id="WP_216439210.1">
    <property type="nucleotide sequence ID" value="NZ_JAHLQF010000002.1"/>
</dbReference>
<reference evidence="1 2" key="1">
    <citation type="submission" date="2021-06" db="EMBL/GenBank/DDBJ databases">
        <authorList>
            <person name="Sun Q."/>
            <person name="Li D."/>
        </authorList>
    </citation>
    <scope>NUCLEOTIDE SEQUENCE [LARGE SCALE GENOMIC DNA]</scope>
    <source>
        <strain evidence="1 2">MSJ-11</strain>
    </source>
</reference>